<dbReference type="InterPro" id="IPR011990">
    <property type="entry name" value="TPR-like_helical_dom_sf"/>
</dbReference>
<protein>
    <submittedName>
        <fullName evidence="2">Zinc fingers and homeoboxes protein 1, isoform 2</fullName>
    </submittedName>
</protein>
<proteinExistence type="predicted"/>
<dbReference type="EMBL" id="BMAT01005794">
    <property type="protein sequence ID" value="GFR99823.1"/>
    <property type="molecule type" value="Genomic_DNA"/>
</dbReference>
<name>A0AAV4HPK3_9GAST</name>
<dbReference type="SUPFAM" id="SSF48452">
    <property type="entry name" value="TPR-like"/>
    <property type="match status" value="1"/>
</dbReference>
<keyword evidence="3" id="KW-1185">Reference proteome</keyword>
<feature type="region of interest" description="Disordered" evidence="1">
    <location>
        <begin position="161"/>
        <end position="191"/>
    </location>
</feature>
<organism evidence="2 3">
    <name type="scientific">Elysia marginata</name>
    <dbReference type="NCBI Taxonomy" id="1093978"/>
    <lineage>
        <taxon>Eukaryota</taxon>
        <taxon>Metazoa</taxon>
        <taxon>Spiralia</taxon>
        <taxon>Lophotrochozoa</taxon>
        <taxon>Mollusca</taxon>
        <taxon>Gastropoda</taxon>
        <taxon>Heterobranchia</taxon>
        <taxon>Euthyneura</taxon>
        <taxon>Panpulmonata</taxon>
        <taxon>Sacoglossa</taxon>
        <taxon>Placobranchoidea</taxon>
        <taxon>Plakobranchidae</taxon>
        <taxon>Elysia</taxon>
    </lineage>
</organism>
<dbReference type="GO" id="GO:0003677">
    <property type="term" value="F:DNA binding"/>
    <property type="evidence" value="ECO:0007669"/>
    <property type="project" value="UniProtKB-KW"/>
</dbReference>
<reference evidence="2 3" key="1">
    <citation type="journal article" date="2021" name="Elife">
        <title>Chloroplast acquisition without the gene transfer in kleptoplastic sea slugs, Plakobranchus ocellatus.</title>
        <authorList>
            <person name="Maeda T."/>
            <person name="Takahashi S."/>
            <person name="Yoshida T."/>
            <person name="Shimamura S."/>
            <person name="Takaki Y."/>
            <person name="Nagai Y."/>
            <person name="Toyoda A."/>
            <person name="Suzuki Y."/>
            <person name="Arimoto A."/>
            <person name="Ishii H."/>
            <person name="Satoh N."/>
            <person name="Nishiyama T."/>
            <person name="Hasebe M."/>
            <person name="Maruyama T."/>
            <person name="Minagawa J."/>
            <person name="Obokata J."/>
            <person name="Shigenobu S."/>
        </authorList>
    </citation>
    <scope>NUCLEOTIDE SEQUENCE [LARGE SCALE GENOMIC DNA]</scope>
</reference>
<feature type="compositionally biased region" description="Polar residues" evidence="1">
    <location>
        <begin position="173"/>
        <end position="183"/>
    </location>
</feature>
<evidence type="ECO:0000256" key="1">
    <source>
        <dbReference type="SAM" id="MobiDB-lite"/>
    </source>
</evidence>
<dbReference type="PANTHER" id="PTHR31919">
    <property type="entry name" value="ZINC FINGERS AND HOMEOBOXES PROTEIN 1, ISOFORM 2"/>
    <property type="match status" value="1"/>
</dbReference>
<dbReference type="AlphaFoldDB" id="A0AAV4HPK3"/>
<dbReference type="PANTHER" id="PTHR31919:SF1">
    <property type="entry name" value="ZINC FINGERS AND HOMEOBOXES PROTEIN 1, ISOFORM 2"/>
    <property type="match status" value="1"/>
</dbReference>
<sequence>MYTKPVSSIIRAHGLNYHIYADDMQIYNSAAPSEISSLVMSMQWFVKEIGVWMLSSVLPENNVAVSQDIKESLARCYAFLGNHIEALKVSRDLVKEMSVEDEARQRQSLMVHAFVCEKACLWNECVKTLQRLCLLQPNFPQTWYHLGEAMLKLTLVPETSGDLKPMTDDSQTDPHNSPKTTSPSDNSKDKDENKKMQLLIIMMCYNQAKVFLESVLRNASDIIKVRNQRLIAEISVKIKDLPLPEELKQKVSNSKVGTTEDYAEHQTKLLENEDTSHLFYQRFCKWLQTICTQ</sequence>
<accession>A0AAV4HPK3</accession>
<evidence type="ECO:0000313" key="3">
    <source>
        <dbReference type="Proteomes" id="UP000762676"/>
    </source>
</evidence>
<evidence type="ECO:0000313" key="2">
    <source>
        <dbReference type="EMBL" id="GFR99823.1"/>
    </source>
</evidence>
<comment type="caution">
    <text evidence="2">The sequence shown here is derived from an EMBL/GenBank/DDBJ whole genome shotgun (WGS) entry which is preliminary data.</text>
</comment>
<dbReference type="Pfam" id="PF17826">
    <property type="entry name" value="DUF5588"/>
    <property type="match status" value="1"/>
</dbReference>
<dbReference type="Proteomes" id="UP000762676">
    <property type="component" value="Unassembled WGS sequence"/>
</dbReference>
<keyword evidence="2" id="KW-0371">Homeobox</keyword>
<keyword evidence="2" id="KW-0238">DNA-binding</keyword>
<gene>
    <name evidence="2" type="ORF">ElyMa_002801500</name>
</gene>
<dbReference type="InterPro" id="IPR041404">
    <property type="entry name" value="DUF5588"/>
</dbReference>